<keyword evidence="1" id="KW-1133">Transmembrane helix</keyword>
<name>A0A4U7JAB6_9FIRM</name>
<evidence type="ECO:0008006" key="4">
    <source>
        <dbReference type="Google" id="ProtNLM"/>
    </source>
</evidence>
<keyword evidence="1" id="KW-0472">Membrane</keyword>
<feature type="transmembrane region" description="Helical" evidence="1">
    <location>
        <begin position="68"/>
        <end position="88"/>
    </location>
</feature>
<dbReference type="PROSITE" id="PS51257">
    <property type="entry name" value="PROKAR_LIPOPROTEIN"/>
    <property type="match status" value="1"/>
</dbReference>
<evidence type="ECO:0000313" key="3">
    <source>
        <dbReference type="Proteomes" id="UP000306409"/>
    </source>
</evidence>
<dbReference type="AlphaFoldDB" id="A0A4U7JAB6"/>
<protein>
    <recommendedName>
        <fullName evidence="4">Lipoprotein</fullName>
    </recommendedName>
</protein>
<proteinExistence type="predicted"/>
<evidence type="ECO:0000256" key="1">
    <source>
        <dbReference type="SAM" id="Phobius"/>
    </source>
</evidence>
<dbReference type="Proteomes" id="UP000306409">
    <property type="component" value="Chromosome"/>
</dbReference>
<dbReference type="OrthoDB" id="165386at2"/>
<dbReference type="RefSeq" id="WP_137698856.1">
    <property type="nucleotide sequence ID" value="NZ_CP061336.1"/>
</dbReference>
<feature type="transmembrane region" description="Helical" evidence="1">
    <location>
        <begin position="37"/>
        <end position="56"/>
    </location>
</feature>
<keyword evidence="1" id="KW-0812">Transmembrane</keyword>
<organism evidence="2 3">
    <name type="scientific">Ruminiclostridium herbifermentans</name>
    <dbReference type="NCBI Taxonomy" id="2488810"/>
    <lineage>
        <taxon>Bacteria</taxon>
        <taxon>Bacillati</taxon>
        <taxon>Bacillota</taxon>
        <taxon>Clostridia</taxon>
        <taxon>Eubacteriales</taxon>
        <taxon>Oscillospiraceae</taxon>
        <taxon>Ruminiclostridium</taxon>
    </lineage>
</organism>
<sequence length="98" mass="11042">MKKRILLIIVIALLIFTLTGCIPGDGTYTADKPAGFLWGIWHGWISPVSLIIGLFDKNIRVYEAVNTGWWYDFGFYIAIISGFGSLSLSRNKRSKKDD</sequence>
<evidence type="ECO:0000313" key="2">
    <source>
        <dbReference type="EMBL" id="QNU68141.1"/>
    </source>
</evidence>
<keyword evidence="3" id="KW-1185">Reference proteome</keyword>
<gene>
    <name evidence="2" type="ORF">EHE19_006845</name>
</gene>
<reference evidence="2 3" key="1">
    <citation type="submission" date="2020-09" db="EMBL/GenBank/DDBJ databases">
        <title>Characterization and genome sequencing of Ruminiclostridium sp. nov. MA18.</title>
        <authorList>
            <person name="Rettenmaier R."/>
            <person name="Kowollik M.-L."/>
            <person name="Liebl W."/>
            <person name="Zverlov V."/>
        </authorList>
    </citation>
    <scope>NUCLEOTIDE SEQUENCE [LARGE SCALE GENOMIC DNA]</scope>
    <source>
        <strain evidence="2 3">MA18</strain>
    </source>
</reference>
<dbReference type="EMBL" id="CP061336">
    <property type="protein sequence ID" value="QNU68141.1"/>
    <property type="molecule type" value="Genomic_DNA"/>
</dbReference>
<dbReference type="KEGG" id="rher:EHE19_006845"/>
<accession>A0A4U7JAB6</accession>